<name>A0A1Q9QXH4_PSEPU</name>
<evidence type="ECO:0000313" key="1">
    <source>
        <dbReference type="EMBL" id="OLS59742.1"/>
    </source>
</evidence>
<proteinExistence type="predicted"/>
<dbReference type="Proteomes" id="UP000186736">
    <property type="component" value="Unassembled WGS sequence"/>
</dbReference>
<reference evidence="1 2" key="1">
    <citation type="submission" date="2016-10" db="EMBL/GenBank/DDBJ databases">
        <title>Genome Sequence of Pseudomonas putida GM4FR.</title>
        <authorList>
            <person name="Poehlein A."/>
            <person name="Wemheuer F."/>
            <person name="Hollensteiner J."/>
            <person name="Wemheuer B."/>
        </authorList>
    </citation>
    <scope>NUCLEOTIDE SEQUENCE [LARGE SCALE GENOMIC DNA]</scope>
    <source>
        <strain evidence="1 2">GM4FR</strain>
    </source>
</reference>
<gene>
    <name evidence="1" type="ORF">PSEMO_53880</name>
</gene>
<accession>A0A1Q9QXH4</accession>
<dbReference type="EMBL" id="MKZO01000061">
    <property type="protein sequence ID" value="OLS59742.1"/>
    <property type="molecule type" value="Genomic_DNA"/>
</dbReference>
<dbReference type="RefSeq" id="WP_144443629.1">
    <property type="nucleotide sequence ID" value="NZ_MKZO01000061.1"/>
</dbReference>
<protein>
    <submittedName>
        <fullName evidence="1">Uncharacterized protein</fullName>
    </submittedName>
</protein>
<organism evidence="1 2">
    <name type="scientific">Pseudomonas putida</name>
    <name type="common">Arthrobacter siderocapsulatus</name>
    <dbReference type="NCBI Taxonomy" id="303"/>
    <lineage>
        <taxon>Bacteria</taxon>
        <taxon>Pseudomonadati</taxon>
        <taxon>Pseudomonadota</taxon>
        <taxon>Gammaproteobacteria</taxon>
        <taxon>Pseudomonadales</taxon>
        <taxon>Pseudomonadaceae</taxon>
        <taxon>Pseudomonas</taxon>
    </lineage>
</organism>
<sequence>MRSIFMTFVFLTAMSAHTESLAQENKNPGPYLENDACGFPESNHAHPPIKWNQNTVCFIYEKLPRELEAPYLRPADEIALYTKPASGTTSRVREFSKVSTKGIIHDAFIASAIDGKTRLFVIHSNISPSRWISVTGIYDVSVFESNENSISYNKKASDLFGGSGDYINEQEELFHSFPYKTRKAVQKMINSKLFSLINPATILKGSVKRKVYLHRDTPTSDSLEVTNSYLMKNEKIEIKDTSIGWRRILTPSQEDPPLAWIKCSDIQIH</sequence>
<dbReference type="AlphaFoldDB" id="A0A1Q9QXH4"/>
<evidence type="ECO:0000313" key="2">
    <source>
        <dbReference type="Proteomes" id="UP000186736"/>
    </source>
</evidence>
<comment type="caution">
    <text evidence="1">The sequence shown here is derived from an EMBL/GenBank/DDBJ whole genome shotgun (WGS) entry which is preliminary data.</text>
</comment>